<accession>A0A3B1AIP0</accession>
<name>A0A3B1AIP0_9ZZZZ</name>
<proteinExistence type="predicted"/>
<protein>
    <submittedName>
        <fullName evidence="1">Uncharacterized protein</fullName>
    </submittedName>
</protein>
<organism evidence="1">
    <name type="scientific">hydrothermal vent metagenome</name>
    <dbReference type="NCBI Taxonomy" id="652676"/>
    <lineage>
        <taxon>unclassified sequences</taxon>
        <taxon>metagenomes</taxon>
        <taxon>ecological metagenomes</taxon>
    </lineage>
</organism>
<sequence length="196" mass="22483">MTGTENAEKLEKGLYKFSVRALISQNRPTPHDEASIAFITLLQTLTQAGWQPALPYGAPRLSGEQAFKYYLEAGTYATLPVDYAPTLEEWMRIKSGSWRFYAGDLFMNIAVRRSGSQVVNEPGAYLLSFSLYGKEERGRKQVRPSERDQWRTLWVDEVKKLKRTRYAIEEKLTRQGYTIDTDYVEPIVHPADPVEP</sequence>
<evidence type="ECO:0000313" key="1">
    <source>
        <dbReference type="EMBL" id="VAX03592.1"/>
    </source>
</evidence>
<gene>
    <name evidence="1" type="ORF">MNBD_GAMMA19-635</name>
</gene>
<reference evidence="1" key="1">
    <citation type="submission" date="2018-06" db="EMBL/GenBank/DDBJ databases">
        <authorList>
            <person name="Zhirakovskaya E."/>
        </authorList>
    </citation>
    <scope>NUCLEOTIDE SEQUENCE</scope>
</reference>
<dbReference type="EMBL" id="UOFV01000411">
    <property type="protein sequence ID" value="VAX03592.1"/>
    <property type="molecule type" value="Genomic_DNA"/>
</dbReference>
<dbReference type="AlphaFoldDB" id="A0A3B1AIP0"/>